<comment type="caution">
    <text evidence="1">The sequence shown here is derived from an EMBL/GenBank/DDBJ whole genome shotgun (WGS) entry which is preliminary data.</text>
</comment>
<dbReference type="Gene3D" id="2.115.10.20">
    <property type="entry name" value="Glycosyl hydrolase domain, family 43"/>
    <property type="match status" value="1"/>
</dbReference>
<reference evidence="1" key="1">
    <citation type="submission" date="2020-10" db="EMBL/GenBank/DDBJ databases">
        <authorList>
            <person name="Gilroy R."/>
        </authorList>
    </citation>
    <scope>NUCLEOTIDE SEQUENCE</scope>
    <source>
        <strain evidence="1">ChiHecec2B26-709</strain>
    </source>
</reference>
<gene>
    <name evidence="1" type="ORF">IAC35_04180</name>
</gene>
<dbReference type="InterPro" id="IPR023296">
    <property type="entry name" value="Glyco_hydro_beta-prop_sf"/>
</dbReference>
<accession>A0A9D1GN54</accession>
<sequence length="92" mass="10253">MKKSFRKNLIMTATFSPTSKAGTETAACTSRYVLPSVRTEFKGHWYFFYHNGGVQEGGSPCTRSVCVDYLFYNPDDTIKHIIMTSEGVAAAE</sequence>
<dbReference type="EMBL" id="DVLC01000079">
    <property type="protein sequence ID" value="HIT47038.1"/>
    <property type="molecule type" value="Genomic_DNA"/>
</dbReference>
<dbReference type="AlphaFoldDB" id="A0A9D1GN54"/>
<dbReference type="SUPFAM" id="SSF75005">
    <property type="entry name" value="Arabinanase/levansucrase/invertase"/>
    <property type="match status" value="1"/>
</dbReference>
<dbReference type="Proteomes" id="UP000886881">
    <property type="component" value="Unassembled WGS sequence"/>
</dbReference>
<reference evidence="1" key="2">
    <citation type="journal article" date="2021" name="PeerJ">
        <title>Extensive microbial diversity within the chicken gut microbiome revealed by metagenomics and culture.</title>
        <authorList>
            <person name="Gilroy R."/>
            <person name="Ravi A."/>
            <person name="Getino M."/>
            <person name="Pursley I."/>
            <person name="Horton D.L."/>
            <person name="Alikhan N.F."/>
            <person name="Baker D."/>
            <person name="Gharbi K."/>
            <person name="Hall N."/>
            <person name="Watson M."/>
            <person name="Adriaenssens E.M."/>
            <person name="Foster-Nyarko E."/>
            <person name="Jarju S."/>
            <person name="Secka A."/>
            <person name="Antonio M."/>
            <person name="Oren A."/>
            <person name="Chaudhuri R.R."/>
            <person name="La Ragione R."/>
            <person name="Hildebrand F."/>
            <person name="Pallen M.J."/>
        </authorList>
    </citation>
    <scope>NUCLEOTIDE SEQUENCE</scope>
    <source>
        <strain evidence="1">ChiHecec2B26-709</strain>
    </source>
</reference>
<protein>
    <submittedName>
        <fullName evidence="1">Uncharacterized protein</fullName>
    </submittedName>
</protein>
<proteinExistence type="predicted"/>
<organism evidence="1 2">
    <name type="scientific">Candidatus Cryptobacteroides merdipullorum</name>
    <dbReference type="NCBI Taxonomy" id="2840771"/>
    <lineage>
        <taxon>Bacteria</taxon>
        <taxon>Pseudomonadati</taxon>
        <taxon>Bacteroidota</taxon>
        <taxon>Bacteroidia</taxon>
        <taxon>Bacteroidales</taxon>
        <taxon>Candidatus Cryptobacteroides</taxon>
    </lineage>
</organism>
<evidence type="ECO:0000313" key="2">
    <source>
        <dbReference type="Proteomes" id="UP000886881"/>
    </source>
</evidence>
<evidence type="ECO:0000313" key="1">
    <source>
        <dbReference type="EMBL" id="HIT47038.1"/>
    </source>
</evidence>
<name>A0A9D1GN54_9BACT</name>